<dbReference type="InterPro" id="IPR000172">
    <property type="entry name" value="GMC_OxRdtase_N"/>
</dbReference>
<keyword evidence="3" id="KW-0285">Flavoprotein</keyword>
<evidence type="ECO:0000256" key="2">
    <source>
        <dbReference type="PIRSR" id="PIRSR000137-2"/>
    </source>
</evidence>
<protein>
    <submittedName>
        <fullName evidence="6">Glucose dehydrogenase</fullName>
    </submittedName>
</protein>
<evidence type="ECO:0000259" key="5">
    <source>
        <dbReference type="PROSITE" id="PS00624"/>
    </source>
</evidence>
<gene>
    <name evidence="6" type="primary">Gld</name>
    <name evidence="6" type="ORF">TNIN_346611</name>
</gene>
<organism evidence="6 7">
    <name type="scientific">Trichonephila inaurata madagascariensis</name>
    <dbReference type="NCBI Taxonomy" id="2747483"/>
    <lineage>
        <taxon>Eukaryota</taxon>
        <taxon>Metazoa</taxon>
        <taxon>Ecdysozoa</taxon>
        <taxon>Arthropoda</taxon>
        <taxon>Chelicerata</taxon>
        <taxon>Arachnida</taxon>
        <taxon>Araneae</taxon>
        <taxon>Araneomorphae</taxon>
        <taxon>Entelegynae</taxon>
        <taxon>Araneoidea</taxon>
        <taxon>Nephilidae</taxon>
        <taxon>Trichonephila</taxon>
        <taxon>Trichonephila inaurata</taxon>
    </lineage>
</organism>
<dbReference type="InterPro" id="IPR007867">
    <property type="entry name" value="GMC_OxRtase_C"/>
</dbReference>
<dbReference type="PROSITE" id="PS00623">
    <property type="entry name" value="GMC_OXRED_1"/>
    <property type="match status" value="1"/>
</dbReference>
<dbReference type="PANTHER" id="PTHR11552:SF227">
    <property type="entry name" value="GLUCOSE DEHYDROGENASE [FAD, QUINONE]-LIKE PROTEIN"/>
    <property type="match status" value="1"/>
</dbReference>
<feature type="domain" description="Glucose-methanol-choline oxidoreductase N-terminal" evidence="5">
    <location>
        <begin position="327"/>
        <end position="341"/>
    </location>
</feature>
<evidence type="ECO:0000256" key="1">
    <source>
        <dbReference type="ARBA" id="ARBA00010790"/>
    </source>
</evidence>
<dbReference type="Proteomes" id="UP000886998">
    <property type="component" value="Unassembled WGS sequence"/>
</dbReference>
<dbReference type="PROSITE" id="PS00624">
    <property type="entry name" value="GMC_OXRED_2"/>
    <property type="match status" value="1"/>
</dbReference>
<reference evidence="6" key="1">
    <citation type="submission" date="2020-08" db="EMBL/GenBank/DDBJ databases">
        <title>Multicomponent nature underlies the extraordinary mechanical properties of spider dragline silk.</title>
        <authorList>
            <person name="Kono N."/>
            <person name="Nakamura H."/>
            <person name="Mori M."/>
            <person name="Yoshida Y."/>
            <person name="Ohtoshi R."/>
            <person name="Malay A.D."/>
            <person name="Moran D.A.P."/>
            <person name="Tomita M."/>
            <person name="Numata K."/>
            <person name="Arakawa K."/>
        </authorList>
    </citation>
    <scope>NUCLEOTIDE SEQUENCE</scope>
</reference>
<dbReference type="Pfam" id="PF05199">
    <property type="entry name" value="GMC_oxred_C"/>
    <property type="match status" value="1"/>
</dbReference>
<comment type="cofactor">
    <cofactor evidence="2">
        <name>FAD</name>
        <dbReference type="ChEBI" id="CHEBI:57692"/>
    </cofactor>
</comment>
<name>A0A8X7CDN2_9ARAC</name>
<dbReference type="AlphaFoldDB" id="A0A8X7CDN2"/>
<comment type="caution">
    <text evidence="6">The sequence shown here is derived from an EMBL/GenBank/DDBJ whole genome shotgun (WGS) entry which is preliminary data.</text>
</comment>
<feature type="binding site" evidence="2">
    <location>
        <position position="154"/>
    </location>
    <ligand>
        <name>FAD</name>
        <dbReference type="ChEBI" id="CHEBI:57692"/>
    </ligand>
</feature>
<evidence type="ECO:0000259" key="4">
    <source>
        <dbReference type="PROSITE" id="PS00623"/>
    </source>
</evidence>
<keyword evidence="2 3" id="KW-0274">FAD</keyword>
<evidence type="ECO:0000313" key="7">
    <source>
        <dbReference type="Proteomes" id="UP000886998"/>
    </source>
</evidence>
<dbReference type="SUPFAM" id="SSF51905">
    <property type="entry name" value="FAD/NAD(P)-binding domain"/>
    <property type="match status" value="1"/>
</dbReference>
<accession>A0A8X7CDN2</accession>
<keyword evidence="7" id="KW-1185">Reference proteome</keyword>
<dbReference type="EMBL" id="BMAV01013429">
    <property type="protein sequence ID" value="GFY61099.1"/>
    <property type="molecule type" value="Genomic_DNA"/>
</dbReference>
<dbReference type="InterPro" id="IPR036188">
    <property type="entry name" value="FAD/NAD-bd_sf"/>
</dbReference>
<feature type="binding site" evidence="2">
    <location>
        <position position="291"/>
    </location>
    <ligand>
        <name>FAD</name>
        <dbReference type="ChEBI" id="CHEBI:57692"/>
    </ligand>
</feature>
<dbReference type="GO" id="GO:0050660">
    <property type="term" value="F:flavin adenine dinucleotide binding"/>
    <property type="evidence" value="ECO:0007669"/>
    <property type="project" value="InterPro"/>
</dbReference>
<dbReference type="InterPro" id="IPR012132">
    <property type="entry name" value="GMC_OxRdtase"/>
</dbReference>
<feature type="domain" description="Glucose-methanol-choline oxidoreductase N-terminal" evidence="4">
    <location>
        <begin position="152"/>
        <end position="175"/>
    </location>
</feature>
<dbReference type="PIRSF" id="PIRSF000137">
    <property type="entry name" value="Alcohol_oxidase"/>
    <property type="match status" value="1"/>
</dbReference>
<evidence type="ECO:0000313" key="6">
    <source>
        <dbReference type="EMBL" id="GFY61099.1"/>
    </source>
</evidence>
<sequence>MCLLLSLKQVGETLPRNRKVLFVMQKRSSKSSIKFVIRIADSVSRKLEGSKPLTYCDLQSTSDNNGCTLSSRGLWIRLGGGSAGAVVAARLSEDPDVKVLLLEAGGVPKLKSEVPILAAQLQMTRNDWRYLTVPQKRSCFGLVNRRMPWPRGKVLGGSSVLNYMLYIRGNRRDYDKWSTNGAYGWSWKEVFPYFLKSEDNRDPHTAFNGYHGTGGYLTIETPPYVTPLGYAFEDSALYLGYSINDLNGVHQTGASIPQGTIRRGSRCSTAKAFLSAAGKRPNLDIAINTFVTKVLIDPDRHARGVLYDKAGLTFQVLARKEVIVSAGAINSPQLLMLSGIGPKKQLKKLGIPVMADLPVGENLQDHVGSAGIHFVIDEPVSLIPNRILSLKNFLSFITMGKGPLTILGGAEGLAFVNTPYANKSDDWPDIEIHFISSSPSSDEGVSIRRVMGLDDESFKAVYVPYIGKDTFTMYPVLLRPKSRGRVYLQSPNPYVKPKIDPRYFSHPLDVKTLVQGMKICLKLGLQPPFLKMGSRLFETKFPGCEVYPLYSDLYLECVARTYTITIYHPVGTCKMGSTWDPTAVVDPYLRVKGIKGLRVVDASIMPTIVSGNTNAPVIMIAEKAADLIKLAQLGLKK</sequence>
<comment type="similarity">
    <text evidence="1 3">Belongs to the GMC oxidoreductase family.</text>
</comment>
<dbReference type="Gene3D" id="3.30.560.10">
    <property type="entry name" value="Glucose Oxidase, domain 3"/>
    <property type="match status" value="1"/>
</dbReference>
<dbReference type="Pfam" id="PF00732">
    <property type="entry name" value="GMC_oxred_N"/>
    <property type="match status" value="1"/>
</dbReference>
<evidence type="ECO:0000256" key="3">
    <source>
        <dbReference type="RuleBase" id="RU003968"/>
    </source>
</evidence>
<dbReference type="GO" id="GO:0016614">
    <property type="term" value="F:oxidoreductase activity, acting on CH-OH group of donors"/>
    <property type="evidence" value="ECO:0007669"/>
    <property type="project" value="InterPro"/>
</dbReference>
<dbReference type="Gene3D" id="3.50.50.60">
    <property type="entry name" value="FAD/NAD(P)-binding domain"/>
    <property type="match status" value="1"/>
</dbReference>
<dbReference type="OrthoDB" id="269227at2759"/>
<dbReference type="PANTHER" id="PTHR11552">
    <property type="entry name" value="GLUCOSE-METHANOL-CHOLINE GMC OXIDOREDUCTASE"/>
    <property type="match status" value="1"/>
</dbReference>
<proteinExistence type="inferred from homology"/>
<dbReference type="SUPFAM" id="SSF54373">
    <property type="entry name" value="FAD-linked reductases, C-terminal domain"/>
    <property type="match status" value="1"/>
</dbReference>